<name>E2C4F9_HARSA</name>
<keyword evidence="2" id="KW-1185">Reference proteome</keyword>
<feature type="non-terminal residue" evidence="1">
    <location>
        <position position="1"/>
    </location>
</feature>
<dbReference type="EMBL" id="GL452469">
    <property type="protein sequence ID" value="EFN77171.1"/>
    <property type="molecule type" value="Genomic_DNA"/>
</dbReference>
<reference evidence="1 2" key="1">
    <citation type="journal article" date="2010" name="Science">
        <title>Genomic comparison of the ants Camponotus floridanus and Harpegnathos saltator.</title>
        <authorList>
            <person name="Bonasio R."/>
            <person name="Zhang G."/>
            <person name="Ye C."/>
            <person name="Mutti N.S."/>
            <person name="Fang X."/>
            <person name="Qin N."/>
            <person name="Donahue G."/>
            <person name="Yang P."/>
            <person name="Li Q."/>
            <person name="Li C."/>
            <person name="Zhang P."/>
            <person name="Huang Z."/>
            <person name="Berger S.L."/>
            <person name="Reinberg D."/>
            <person name="Wang J."/>
            <person name="Liebig J."/>
        </authorList>
    </citation>
    <scope>NUCLEOTIDE SEQUENCE [LARGE SCALE GENOMIC DNA]</scope>
    <source>
        <strain evidence="1 2">R22 G/1</strain>
    </source>
</reference>
<evidence type="ECO:0008006" key="3">
    <source>
        <dbReference type="Google" id="ProtNLM"/>
    </source>
</evidence>
<dbReference type="Proteomes" id="UP000008237">
    <property type="component" value="Unassembled WGS sequence"/>
</dbReference>
<protein>
    <recommendedName>
        <fullName evidence="3">Peptidase A2 domain-containing protein</fullName>
    </recommendedName>
</protein>
<feature type="non-terminal residue" evidence="1">
    <location>
        <position position="65"/>
    </location>
</feature>
<proteinExistence type="predicted"/>
<gene>
    <name evidence="1" type="ORF">EAI_09634</name>
</gene>
<organism evidence="2">
    <name type="scientific">Harpegnathos saltator</name>
    <name type="common">Jerdon's jumping ant</name>
    <dbReference type="NCBI Taxonomy" id="610380"/>
    <lineage>
        <taxon>Eukaryota</taxon>
        <taxon>Metazoa</taxon>
        <taxon>Ecdysozoa</taxon>
        <taxon>Arthropoda</taxon>
        <taxon>Hexapoda</taxon>
        <taxon>Insecta</taxon>
        <taxon>Pterygota</taxon>
        <taxon>Neoptera</taxon>
        <taxon>Endopterygota</taxon>
        <taxon>Hymenoptera</taxon>
        <taxon>Apocrita</taxon>
        <taxon>Aculeata</taxon>
        <taxon>Formicoidea</taxon>
        <taxon>Formicidae</taxon>
        <taxon>Ponerinae</taxon>
        <taxon>Ponerini</taxon>
        <taxon>Harpegnathos</taxon>
    </lineage>
</organism>
<evidence type="ECO:0000313" key="2">
    <source>
        <dbReference type="Proteomes" id="UP000008237"/>
    </source>
</evidence>
<dbReference type="AlphaFoldDB" id="E2C4F9"/>
<dbReference type="InParanoid" id="E2C4F9"/>
<accession>E2C4F9</accession>
<evidence type="ECO:0000313" key="1">
    <source>
        <dbReference type="EMBL" id="EFN77171.1"/>
    </source>
</evidence>
<sequence length="65" mass="6956">FMLDTGSGPNLIKEACISATPDLDPTHILKLNGINNSPVCTIGKIIKIILGIPVNFHVISDDFPI</sequence>